<feature type="repeat" description="PPR" evidence="2">
    <location>
        <begin position="209"/>
        <end position="243"/>
    </location>
</feature>
<dbReference type="Pfam" id="PF13041">
    <property type="entry name" value="PPR_2"/>
    <property type="match status" value="1"/>
</dbReference>
<name>A0A8T2QJJ5_CERRI</name>
<dbReference type="GO" id="GO:0003723">
    <property type="term" value="F:RNA binding"/>
    <property type="evidence" value="ECO:0007669"/>
    <property type="project" value="InterPro"/>
</dbReference>
<protein>
    <recommendedName>
        <fullName evidence="5">Pentatricopeptide repeat-containing protein</fullName>
    </recommendedName>
</protein>
<organism evidence="3 4">
    <name type="scientific">Ceratopteris richardii</name>
    <name type="common">Triangle waterfern</name>
    <dbReference type="NCBI Taxonomy" id="49495"/>
    <lineage>
        <taxon>Eukaryota</taxon>
        <taxon>Viridiplantae</taxon>
        <taxon>Streptophyta</taxon>
        <taxon>Embryophyta</taxon>
        <taxon>Tracheophyta</taxon>
        <taxon>Polypodiopsida</taxon>
        <taxon>Polypodiidae</taxon>
        <taxon>Polypodiales</taxon>
        <taxon>Pteridineae</taxon>
        <taxon>Pteridaceae</taxon>
        <taxon>Parkerioideae</taxon>
        <taxon>Ceratopteris</taxon>
    </lineage>
</organism>
<feature type="repeat" description="PPR" evidence="2">
    <location>
        <begin position="411"/>
        <end position="445"/>
    </location>
</feature>
<comment type="caution">
    <text evidence="3">The sequence shown here is derived from an EMBL/GenBank/DDBJ whole genome shotgun (WGS) entry which is preliminary data.</text>
</comment>
<dbReference type="InterPro" id="IPR002885">
    <property type="entry name" value="PPR_rpt"/>
</dbReference>
<evidence type="ECO:0000313" key="3">
    <source>
        <dbReference type="EMBL" id="KAH7283760.1"/>
    </source>
</evidence>
<sequence length="634" mass="70463">MLIQKDVVSWNALMGGYMQYDLAEDVLGCYTDMPLDGVIPKAVSFVYALKSCGMLMAIDKGFTVHLDILKKGLDLDLLVQNSLLDMYAKSGLFLEARHVFEELPVRTAVSWNILIGGLCENGQDKEAIKCCRQMQDEGIVADAITLACALRSCISTKDFVEGQAIFSNLIKKGFLGHDTYIGSSLVDLYMSGGMVLEADLVFKKLLIKDEFTWAALIRGYVENDQIGSAFGSFDCMKQNGVSCDSGVYVCVLRAVGRDRVIERGQKLHDEIIQKGFEMDSFTANNLADMYGTCGFLDKAKEVFDIFLMKNVVTWNARVEGFPNQGCHEEVLVLNEQMPKQHIFLNSTTCLCVLKACINIKSVEAGFTVHLDILKKGLDLDLLVQNSLLDMYAKSGLLLEARHVFEELPLRTAVNWNILIGGLCENGQDKEPIKCCRQMQAEGIVADAITLACALRSCISTKDFVEGQAIFSNLIKKGFLGHDTYIGSSLVDLYMSGGMVLEVDLVFKKLLIKDEFTWAALIRGYVENDEIGSAFGSFDCMKQNSVSCDSGVYVCVLRAVGRDRVIERGQKLHDEIIQKGFEMDSFTANNLADMYGTCGFLDKAKEVFDIFLMKNVVTWNARVEGFPSMKEMKKL</sequence>
<evidence type="ECO:0008006" key="5">
    <source>
        <dbReference type="Google" id="ProtNLM"/>
    </source>
</evidence>
<dbReference type="Pfam" id="PF01535">
    <property type="entry name" value="PPR"/>
    <property type="match status" value="8"/>
</dbReference>
<dbReference type="PANTHER" id="PTHR47926:SF533">
    <property type="entry name" value="DYW DOMAIN-CONTAINING PROTEIN"/>
    <property type="match status" value="1"/>
</dbReference>
<dbReference type="PROSITE" id="PS51375">
    <property type="entry name" value="PPR"/>
    <property type="match status" value="5"/>
</dbReference>
<dbReference type="Proteomes" id="UP000825935">
    <property type="component" value="Chromosome 34"/>
</dbReference>
<evidence type="ECO:0000256" key="1">
    <source>
        <dbReference type="ARBA" id="ARBA00022737"/>
    </source>
</evidence>
<keyword evidence="1" id="KW-0677">Repeat</keyword>
<dbReference type="GO" id="GO:0009451">
    <property type="term" value="P:RNA modification"/>
    <property type="evidence" value="ECO:0007669"/>
    <property type="project" value="InterPro"/>
</dbReference>
<reference evidence="3" key="1">
    <citation type="submission" date="2021-08" db="EMBL/GenBank/DDBJ databases">
        <title>WGS assembly of Ceratopteris richardii.</title>
        <authorList>
            <person name="Marchant D.B."/>
            <person name="Chen G."/>
            <person name="Jenkins J."/>
            <person name="Shu S."/>
            <person name="Leebens-Mack J."/>
            <person name="Grimwood J."/>
            <person name="Schmutz J."/>
            <person name="Soltis P."/>
            <person name="Soltis D."/>
            <person name="Chen Z.-H."/>
        </authorList>
    </citation>
    <scope>NUCLEOTIDE SEQUENCE</scope>
    <source>
        <strain evidence="3">Whitten #5841</strain>
        <tissue evidence="3">Leaf</tissue>
    </source>
</reference>
<dbReference type="OrthoDB" id="185373at2759"/>
<feature type="repeat" description="PPR" evidence="2">
    <location>
        <begin position="107"/>
        <end position="141"/>
    </location>
</feature>
<dbReference type="AlphaFoldDB" id="A0A8T2QJJ5"/>
<gene>
    <name evidence="3" type="ORF">KP509_34G022800</name>
</gene>
<feature type="repeat" description="PPR" evidence="2">
    <location>
        <begin position="6"/>
        <end position="40"/>
    </location>
</feature>
<dbReference type="InterPro" id="IPR011990">
    <property type="entry name" value="TPR-like_helical_dom_sf"/>
</dbReference>
<dbReference type="Gene3D" id="1.25.40.10">
    <property type="entry name" value="Tetratricopeptide repeat domain"/>
    <property type="match status" value="7"/>
</dbReference>
<evidence type="ECO:0000256" key="2">
    <source>
        <dbReference type="PROSITE-ProRule" id="PRU00708"/>
    </source>
</evidence>
<keyword evidence="4" id="KW-1185">Reference proteome</keyword>
<dbReference type="InterPro" id="IPR046960">
    <property type="entry name" value="PPR_At4g14850-like_plant"/>
</dbReference>
<feature type="repeat" description="PPR" evidence="2">
    <location>
        <begin position="513"/>
        <end position="547"/>
    </location>
</feature>
<dbReference type="EMBL" id="CM035439">
    <property type="protein sequence ID" value="KAH7283760.1"/>
    <property type="molecule type" value="Genomic_DNA"/>
</dbReference>
<proteinExistence type="predicted"/>
<evidence type="ECO:0000313" key="4">
    <source>
        <dbReference type="Proteomes" id="UP000825935"/>
    </source>
</evidence>
<dbReference type="NCBIfam" id="TIGR00756">
    <property type="entry name" value="PPR"/>
    <property type="match status" value="2"/>
</dbReference>
<dbReference type="PANTHER" id="PTHR47926">
    <property type="entry name" value="PENTATRICOPEPTIDE REPEAT-CONTAINING PROTEIN"/>
    <property type="match status" value="1"/>
</dbReference>
<accession>A0A8T2QJJ5</accession>